<keyword evidence="4" id="KW-0677">Repeat</keyword>
<proteinExistence type="predicted"/>
<evidence type="ECO:0000256" key="6">
    <source>
        <dbReference type="ARBA" id="ARBA00022837"/>
    </source>
</evidence>
<dbReference type="InterPro" id="IPR015679">
    <property type="entry name" value="PLipase_D_fam"/>
</dbReference>
<evidence type="ECO:0000313" key="11">
    <source>
        <dbReference type="EMBL" id="RYR79064.1"/>
    </source>
</evidence>
<dbReference type="AlphaFoldDB" id="A0A445EU87"/>
<dbReference type="STRING" id="3818.A0A445EU87"/>
<dbReference type="Pfam" id="PF00614">
    <property type="entry name" value="PLDc"/>
    <property type="match status" value="1"/>
</dbReference>
<evidence type="ECO:0000256" key="4">
    <source>
        <dbReference type="ARBA" id="ARBA00022737"/>
    </source>
</evidence>
<protein>
    <recommendedName>
        <fullName evidence="2">phospholipase D</fullName>
        <ecNumber evidence="2">3.1.4.4</ecNumber>
    </recommendedName>
</protein>
<evidence type="ECO:0000256" key="7">
    <source>
        <dbReference type="ARBA" id="ARBA00022963"/>
    </source>
</evidence>
<dbReference type="PROSITE" id="PS50035">
    <property type="entry name" value="PLD"/>
    <property type="match status" value="1"/>
</dbReference>
<dbReference type="EC" id="3.1.4.4" evidence="2"/>
<feature type="region of interest" description="Disordered" evidence="9">
    <location>
        <begin position="107"/>
        <end position="156"/>
    </location>
</feature>
<reference evidence="11 12" key="1">
    <citation type="submission" date="2019-01" db="EMBL/GenBank/DDBJ databases">
        <title>Sequencing of cultivated peanut Arachis hypogaea provides insights into genome evolution and oil improvement.</title>
        <authorList>
            <person name="Chen X."/>
        </authorList>
    </citation>
    <scope>NUCLEOTIDE SEQUENCE [LARGE SCALE GENOMIC DNA]</scope>
    <source>
        <strain evidence="12">cv. Fuhuasheng</strain>
        <tissue evidence="11">Leaves</tissue>
    </source>
</reference>
<dbReference type="Pfam" id="PF12357">
    <property type="entry name" value="PLD_C"/>
    <property type="match status" value="1"/>
</dbReference>
<dbReference type="GO" id="GO:0004630">
    <property type="term" value="F:phospholipase D activity"/>
    <property type="evidence" value="ECO:0007669"/>
    <property type="project" value="UniProtKB-EC"/>
</dbReference>
<feature type="compositionally biased region" description="Basic and acidic residues" evidence="9">
    <location>
        <begin position="107"/>
        <end position="117"/>
    </location>
</feature>
<gene>
    <name evidence="11" type="ORF">Ahy_A01g003935</name>
</gene>
<dbReference type="PANTHER" id="PTHR18896:SF115">
    <property type="entry name" value="PHOSPHOLIPASE D ALPHA 1"/>
    <property type="match status" value="1"/>
</dbReference>
<keyword evidence="5" id="KW-0378">Hydrolase</keyword>
<keyword evidence="12" id="KW-1185">Reference proteome</keyword>
<name>A0A445EU87_ARAHY</name>
<accession>A0A445EU87</accession>
<dbReference type="GO" id="GO:0009395">
    <property type="term" value="P:phospholipid catabolic process"/>
    <property type="evidence" value="ECO:0007669"/>
    <property type="project" value="TreeGrafter"/>
</dbReference>
<dbReference type="EMBL" id="SDMP01000001">
    <property type="protein sequence ID" value="RYR79064.1"/>
    <property type="molecule type" value="Genomic_DNA"/>
</dbReference>
<dbReference type="PANTHER" id="PTHR18896">
    <property type="entry name" value="PHOSPHOLIPASE D"/>
    <property type="match status" value="1"/>
</dbReference>
<dbReference type="InterPro" id="IPR024632">
    <property type="entry name" value="PLipase_D_C"/>
</dbReference>
<keyword evidence="7" id="KW-0442">Lipid degradation</keyword>
<feature type="compositionally biased region" description="Acidic residues" evidence="9">
    <location>
        <begin position="118"/>
        <end position="149"/>
    </location>
</feature>
<dbReference type="GO" id="GO:0046872">
    <property type="term" value="F:metal ion binding"/>
    <property type="evidence" value="ECO:0007669"/>
    <property type="project" value="UniProtKB-KW"/>
</dbReference>
<dbReference type="Gene3D" id="3.30.870.10">
    <property type="entry name" value="Endonuclease Chain A"/>
    <property type="match status" value="1"/>
</dbReference>
<evidence type="ECO:0000256" key="9">
    <source>
        <dbReference type="SAM" id="MobiDB-lite"/>
    </source>
</evidence>
<evidence type="ECO:0000256" key="1">
    <source>
        <dbReference type="ARBA" id="ARBA00000798"/>
    </source>
</evidence>
<evidence type="ECO:0000256" key="8">
    <source>
        <dbReference type="ARBA" id="ARBA00023098"/>
    </source>
</evidence>
<sequence length="327" mass="37529">MDVELQFSAEVGESSAFGEVPRTSFPLRNGCAVTLYQDAHIPDECVERMENQVPQRCCWEDIFDAIKKAEKFVYIAGWSLDTDTKLLRDPSRRTLQERETTLGQLLERKAEDGRVRDDDDGDDYDDDDEEEEDEEKAETEDEEEMEDEKEEKNKDNDYMMAQNARRFMIYVHSKMMIVDDKYIIIGSANMNERSMNGGRDTEIAMGAYQPVVTEHGAAATTTARGEIHGFRKSLWYEHLNVRDDRFDDPEREDCITMVNTLAQINWNMFARVSDATDLPGHLLCYPVKISANDGTVTELSGSFRFFPDIKARVLPGKSRGRLINEKV</sequence>
<keyword evidence="8" id="KW-0443">Lipid metabolism</keyword>
<keyword evidence="3" id="KW-0479">Metal-binding</keyword>
<evidence type="ECO:0000313" key="12">
    <source>
        <dbReference type="Proteomes" id="UP000289738"/>
    </source>
</evidence>
<dbReference type="Proteomes" id="UP000289738">
    <property type="component" value="Chromosome A01"/>
</dbReference>
<comment type="catalytic activity">
    <reaction evidence="1">
        <text>a 1,2-diacyl-sn-glycero-3-phosphocholine + H2O = a 1,2-diacyl-sn-glycero-3-phosphate + choline + H(+)</text>
        <dbReference type="Rhea" id="RHEA:14445"/>
        <dbReference type="ChEBI" id="CHEBI:15354"/>
        <dbReference type="ChEBI" id="CHEBI:15377"/>
        <dbReference type="ChEBI" id="CHEBI:15378"/>
        <dbReference type="ChEBI" id="CHEBI:57643"/>
        <dbReference type="ChEBI" id="CHEBI:58608"/>
        <dbReference type="EC" id="3.1.4.4"/>
    </reaction>
</comment>
<keyword evidence="6" id="KW-0106">Calcium</keyword>
<evidence type="ECO:0000256" key="3">
    <source>
        <dbReference type="ARBA" id="ARBA00022723"/>
    </source>
</evidence>
<evidence type="ECO:0000256" key="5">
    <source>
        <dbReference type="ARBA" id="ARBA00022801"/>
    </source>
</evidence>
<feature type="domain" description="PLD phosphodiesterase" evidence="10">
    <location>
        <begin position="167"/>
        <end position="194"/>
    </location>
</feature>
<evidence type="ECO:0000259" key="10">
    <source>
        <dbReference type="PROSITE" id="PS50035"/>
    </source>
</evidence>
<dbReference type="GO" id="GO:0005886">
    <property type="term" value="C:plasma membrane"/>
    <property type="evidence" value="ECO:0007669"/>
    <property type="project" value="TreeGrafter"/>
</dbReference>
<dbReference type="SMART" id="SM00155">
    <property type="entry name" value="PLDc"/>
    <property type="match status" value="1"/>
</dbReference>
<evidence type="ECO:0000256" key="2">
    <source>
        <dbReference type="ARBA" id="ARBA00012027"/>
    </source>
</evidence>
<organism evidence="11 12">
    <name type="scientific">Arachis hypogaea</name>
    <name type="common">Peanut</name>
    <dbReference type="NCBI Taxonomy" id="3818"/>
    <lineage>
        <taxon>Eukaryota</taxon>
        <taxon>Viridiplantae</taxon>
        <taxon>Streptophyta</taxon>
        <taxon>Embryophyta</taxon>
        <taxon>Tracheophyta</taxon>
        <taxon>Spermatophyta</taxon>
        <taxon>Magnoliopsida</taxon>
        <taxon>eudicotyledons</taxon>
        <taxon>Gunneridae</taxon>
        <taxon>Pentapetalae</taxon>
        <taxon>rosids</taxon>
        <taxon>fabids</taxon>
        <taxon>Fabales</taxon>
        <taxon>Fabaceae</taxon>
        <taxon>Papilionoideae</taxon>
        <taxon>50 kb inversion clade</taxon>
        <taxon>dalbergioids sensu lato</taxon>
        <taxon>Dalbergieae</taxon>
        <taxon>Pterocarpus clade</taxon>
        <taxon>Arachis</taxon>
    </lineage>
</organism>
<dbReference type="InterPro" id="IPR001736">
    <property type="entry name" value="PLipase_D/transphosphatidylase"/>
</dbReference>
<comment type="caution">
    <text evidence="11">The sequence shown here is derived from an EMBL/GenBank/DDBJ whole genome shotgun (WGS) entry which is preliminary data.</text>
</comment>
<dbReference type="SUPFAM" id="SSF56024">
    <property type="entry name" value="Phospholipase D/nuclease"/>
    <property type="match status" value="1"/>
</dbReference>